<keyword evidence="2" id="KW-0732">Signal</keyword>
<organism evidence="3 4">
    <name type="scientific">Nostoc punctiforme FACHB-252</name>
    <dbReference type="NCBI Taxonomy" id="1357509"/>
    <lineage>
        <taxon>Bacteria</taxon>
        <taxon>Bacillati</taxon>
        <taxon>Cyanobacteriota</taxon>
        <taxon>Cyanophyceae</taxon>
        <taxon>Nostocales</taxon>
        <taxon>Nostocaceae</taxon>
        <taxon>Nostoc</taxon>
    </lineage>
</organism>
<evidence type="ECO:0000313" key="4">
    <source>
        <dbReference type="Proteomes" id="UP000606396"/>
    </source>
</evidence>
<dbReference type="Proteomes" id="UP000606396">
    <property type="component" value="Unassembled WGS sequence"/>
</dbReference>
<feature type="region of interest" description="Disordered" evidence="1">
    <location>
        <begin position="47"/>
        <end position="74"/>
    </location>
</feature>
<dbReference type="Pfam" id="PF06051">
    <property type="entry name" value="DUF928"/>
    <property type="match status" value="1"/>
</dbReference>
<proteinExistence type="predicted"/>
<reference evidence="3 4" key="1">
    <citation type="journal article" date="2020" name="ISME J.">
        <title>Comparative genomics reveals insights into cyanobacterial evolution and habitat adaptation.</title>
        <authorList>
            <person name="Chen M.Y."/>
            <person name="Teng W.K."/>
            <person name="Zhao L."/>
            <person name="Hu C.X."/>
            <person name="Zhou Y.K."/>
            <person name="Han B.P."/>
            <person name="Song L.R."/>
            <person name="Shu W.S."/>
        </authorList>
    </citation>
    <scope>NUCLEOTIDE SEQUENCE [LARGE SCALE GENOMIC DNA]</scope>
    <source>
        <strain evidence="3 4">FACHB-252</strain>
    </source>
</reference>
<evidence type="ECO:0000256" key="1">
    <source>
        <dbReference type="SAM" id="MobiDB-lite"/>
    </source>
</evidence>
<accession>A0ABR8H4B8</accession>
<sequence length="289" mass="32422">MTKINFRFPQILVFSLTFIVVSFTQPAQPQQPPNNNSNSTKIRFIQPTLEKEPENRGAPGDRQGAGTRGDCPNVSKPLTALVPLIPRTLSLKQQTTTDKPLSKFVLGLTTAEYPTFWFYVPYQIKDIDVVKFVVLDENNNSITKEPLLINLSRTPGVISVRVPTTEKPLEIGKYYHWYFLIDCKSQTSSEESEDIAVEGLVQRIEPNPDLVRRLGTATPQERVALYAQAGIWEDALTLLSELRLAKPKDTALASDWQDLLKSVGLEDVASETITQCCTPIQDLRTQVTF</sequence>
<dbReference type="EMBL" id="JACJTC010000002">
    <property type="protein sequence ID" value="MBD2610071.1"/>
    <property type="molecule type" value="Genomic_DNA"/>
</dbReference>
<keyword evidence="4" id="KW-1185">Reference proteome</keyword>
<protein>
    <submittedName>
        <fullName evidence="3">DUF928 domain-containing protein</fullName>
    </submittedName>
</protein>
<feature type="signal peptide" evidence="2">
    <location>
        <begin position="1"/>
        <end position="27"/>
    </location>
</feature>
<dbReference type="InterPro" id="IPR010328">
    <property type="entry name" value="DUF928"/>
</dbReference>
<feature type="chain" id="PRO_5045558919" evidence="2">
    <location>
        <begin position="28"/>
        <end position="289"/>
    </location>
</feature>
<gene>
    <name evidence="3" type="ORF">H6G94_02080</name>
</gene>
<evidence type="ECO:0000313" key="3">
    <source>
        <dbReference type="EMBL" id="MBD2610071.1"/>
    </source>
</evidence>
<comment type="caution">
    <text evidence="3">The sequence shown here is derived from an EMBL/GenBank/DDBJ whole genome shotgun (WGS) entry which is preliminary data.</text>
</comment>
<evidence type="ECO:0000256" key="2">
    <source>
        <dbReference type="SAM" id="SignalP"/>
    </source>
</evidence>
<name>A0ABR8H4B8_NOSPU</name>
<dbReference type="RefSeq" id="WP_190948140.1">
    <property type="nucleotide sequence ID" value="NZ_JACJTC010000002.1"/>
</dbReference>